<dbReference type="PANTHER" id="PTHR11439:SF524">
    <property type="entry name" value="RNA-DIRECTED DNA POLYMERASE, PROTEIN KINASE RLK-PELLE-DLSV FAMILY"/>
    <property type="match status" value="1"/>
</dbReference>
<reference evidence="1" key="1">
    <citation type="submission" date="2023-07" db="EMBL/GenBank/DDBJ databases">
        <title>A chromosome-level genome assembly of Lolium multiflorum.</title>
        <authorList>
            <person name="Chen Y."/>
            <person name="Copetti D."/>
            <person name="Kolliker R."/>
            <person name="Studer B."/>
        </authorList>
    </citation>
    <scope>NUCLEOTIDE SEQUENCE</scope>
    <source>
        <strain evidence="1">02402/16</strain>
        <tissue evidence="1">Leaf</tissue>
    </source>
</reference>
<protein>
    <submittedName>
        <fullName evidence="1">Uncharacterized protein</fullName>
    </submittedName>
</protein>
<name>A0AAD8QZA4_LOLMU</name>
<keyword evidence="2" id="KW-1185">Reference proteome</keyword>
<evidence type="ECO:0000313" key="1">
    <source>
        <dbReference type="EMBL" id="KAK1610946.1"/>
    </source>
</evidence>
<gene>
    <name evidence="1" type="ORF">QYE76_034619</name>
</gene>
<proteinExistence type="predicted"/>
<accession>A0AAD8QZA4</accession>
<dbReference type="AlphaFoldDB" id="A0AAD8QZA4"/>
<dbReference type="PANTHER" id="PTHR11439">
    <property type="entry name" value="GAG-POL-RELATED RETROTRANSPOSON"/>
    <property type="match status" value="1"/>
</dbReference>
<dbReference type="EMBL" id="JAUUTY010000007">
    <property type="protein sequence ID" value="KAK1610946.1"/>
    <property type="molecule type" value="Genomic_DNA"/>
</dbReference>
<organism evidence="1 2">
    <name type="scientific">Lolium multiflorum</name>
    <name type="common">Italian ryegrass</name>
    <name type="synonym">Lolium perenne subsp. multiflorum</name>
    <dbReference type="NCBI Taxonomy" id="4521"/>
    <lineage>
        <taxon>Eukaryota</taxon>
        <taxon>Viridiplantae</taxon>
        <taxon>Streptophyta</taxon>
        <taxon>Embryophyta</taxon>
        <taxon>Tracheophyta</taxon>
        <taxon>Spermatophyta</taxon>
        <taxon>Magnoliopsida</taxon>
        <taxon>Liliopsida</taxon>
        <taxon>Poales</taxon>
        <taxon>Poaceae</taxon>
        <taxon>BOP clade</taxon>
        <taxon>Pooideae</taxon>
        <taxon>Poodae</taxon>
        <taxon>Poeae</taxon>
        <taxon>Poeae Chloroplast Group 2 (Poeae type)</taxon>
        <taxon>Loliodinae</taxon>
        <taxon>Loliinae</taxon>
        <taxon>Lolium</taxon>
    </lineage>
</organism>
<dbReference type="Proteomes" id="UP001231189">
    <property type="component" value="Unassembled WGS sequence"/>
</dbReference>
<comment type="caution">
    <text evidence="1">The sequence shown here is derived from an EMBL/GenBank/DDBJ whole genome shotgun (WGS) entry which is preliminary data.</text>
</comment>
<sequence>MTDLGALSFFLGISVTRTSSGMVLSQRQYVVDLLQRAGMVECHSCATPIDIRCKLSGDEGPLLADPTEYRSYAGALQYLTLTRPDIAHAVQLACLYMHAPREPHLNLVKRILRYIKGTLDMSLHLSCSPTTSLTAYSDADWAGSGEGRSTARDHHSAKSPSAMGGLEVDWIHDSTSNQTILENEQPVRRWRMVSVDWSQSGQLGVCGNPRLASLSPVQHLSRQASHKKNFILGGAQDFQFNFQKPAIIAPWKRAS</sequence>
<evidence type="ECO:0000313" key="2">
    <source>
        <dbReference type="Proteomes" id="UP001231189"/>
    </source>
</evidence>